<proteinExistence type="predicted"/>
<dbReference type="OrthoDB" id="7842459at2759"/>
<evidence type="ECO:0000256" key="1">
    <source>
        <dbReference type="SAM" id="MobiDB-lite"/>
    </source>
</evidence>
<name>A0A6J2TN32_DROLE</name>
<dbReference type="GeneID" id="115625484"/>
<dbReference type="Proteomes" id="UP000504634">
    <property type="component" value="Unplaced"/>
</dbReference>
<evidence type="ECO:0000313" key="3">
    <source>
        <dbReference type="Proteomes" id="UP000504634"/>
    </source>
</evidence>
<feature type="chain" id="PRO_5026893369" evidence="2">
    <location>
        <begin position="27"/>
        <end position="172"/>
    </location>
</feature>
<evidence type="ECO:0000313" key="4">
    <source>
        <dbReference type="RefSeq" id="XP_030376392.1"/>
    </source>
</evidence>
<gene>
    <name evidence="4" type="primary">LOC115625484</name>
</gene>
<reference evidence="4" key="1">
    <citation type="submission" date="2025-08" db="UniProtKB">
        <authorList>
            <consortium name="RefSeq"/>
        </authorList>
    </citation>
    <scope>IDENTIFICATION</scope>
    <source>
        <strain evidence="4">11010-0011.00</strain>
        <tissue evidence="4">Whole body</tissue>
    </source>
</reference>
<protein>
    <submittedName>
        <fullName evidence="4">Uncharacterized protein LOC115625484</fullName>
    </submittedName>
</protein>
<organism evidence="3 4">
    <name type="scientific">Drosophila lebanonensis</name>
    <name type="common">Fruit fly</name>
    <name type="synonym">Scaptodrosophila lebanonensis</name>
    <dbReference type="NCBI Taxonomy" id="7225"/>
    <lineage>
        <taxon>Eukaryota</taxon>
        <taxon>Metazoa</taxon>
        <taxon>Ecdysozoa</taxon>
        <taxon>Arthropoda</taxon>
        <taxon>Hexapoda</taxon>
        <taxon>Insecta</taxon>
        <taxon>Pterygota</taxon>
        <taxon>Neoptera</taxon>
        <taxon>Endopterygota</taxon>
        <taxon>Diptera</taxon>
        <taxon>Brachycera</taxon>
        <taxon>Muscomorpha</taxon>
        <taxon>Ephydroidea</taxon>
        <taxon>Drosophilidae</taxon>
        <taxon>Scaptodrosophila</taxon>
    </lineage>
</organism>
<keyword evidence="3" id="KW-1185">Reference proteome</keyword>
<feature type="signal peptide" evidence="2">
    <location>
        <begin position="1"/>
        <end position="26"/>
    </location>
</feature>
<keyword evidence="2" id="KW-0732">Signal</keyword>
<dbReference type="RefSeq" id="XP_030376392.1">
    <property type="nucleotide sequence ID" value="XM_030520532.1"/>
</dbReference>
<evidence type="ECO:0000256" key="2">
    <source>
        <dbReference type="SAM" id="SignalP"/>
    </source>
</evidence>
<dbReference type="AlphaFoldDB" id="A0A6J2TN32"/>
<accession>A0A6J2TN32</accession>
<feature type="region of interest" description="Disordered" evidence="1">
    <location>
        <begin position="140"/>
        <end position="172"/>
    </location>
</feature>
<sequence length="172" mass="19181">MWSAFDTGAGKTIIMVLVMSMARVSGICLPPHHCIEDMDESDVKERYDYVLSKYEEVQMKIAGQPIGLHGKVVSRGNVEEQHIVFQYQDNQPHDVIQSCAFVITNAPDTCESILTICNTFLPRTPRPLLMRKPLTVCEDGVRETEAQSEDTTEGSSSSQQPDAELANDSEFI</sequence>